<dbReference type="EMBL" id="JALLAZ020000088">
    <property type="protein sequence ID" value="KAL3804433.1"/>
    <property type="molecule type" value="Genomic_DNA"/>
</dbReference>
<dbReference type="AlphaFoldDB" id="A0ABD3QW51"/>
<organism evidence="2 3">
    <name type="scientific">Stephanodiscus triporus</name>
    <dbReference type="NCBI Taxonomy" id="2934178"/>
    <lineage>
        <taxon>Eukaryota</taxon>
        <taxon>Sar</taxon>
        <taxon>Stramenopiles</taxon>
        <taxon>Ochrophyta</taxon>
        <taxon>Bacillariophyta</taxon>
        <taxon>Coscinodiscophyceae</taxon>
        <taxon>Thalassiosirophycidae</taxon>
        <taxon>Stephanodiscales</taxon>
        <taxon>Stephanodiscaceae</taxon>
        <taxon>Stephanodiscus</taxon>
    </lineage>
</organism>
<evidence type="ECO:0000256" key="1">
    <source>
        <dbReference type="SAM" id="MobiDB-lite"/>
    </source>
</evidence>
<reference evidence="2 3" key="1">
    <citation type="submission" date="2024-10" db="EMBL/GenBank/DDBJ databases">
        <title>Updated reference genomes for cyclostephanoid diatoms.</title>
        <authorList>
            <person name="Roberts W.R."/>
            <person name="Alverson A.J."/>
        </authorList>
    </citation>
    <scope>NUCLEOTIDE SEQUENCE [LARGE SCALE GENOMIC DNA]</scope>
    <source>
        <strain evidence="2 3">AJA276-08</strain>
    </source>
</reference>
<evidence type="ECO:0000313" key="2">
    <source>
        <dbReference type="EMBL" id="KAL3804433.1"/>
    </source>
</evidence>
<dbReference type="Proteomes" id="UP001530315">
    <property type="component" value="Unassembled WGS sequence"/>
</dbReference>
<accession>A0ABD3QW51</accession>
<feature type="compositionally biased region" description="Polar residues" evidence="1">
    <location>
        <begin position="433"/>
        <end position="445"/>
    </location>
</feature>
<feature type="region of interest" description="Disordered" evidence="1">
    <location>
        <begin position="433"/>
        <end position="454"/>
    </location>
</feature>
<feature type="region of interest" description="Disordered" evidence="1">
    <location>
        <begin position="78"/>
        <end position="112"/>
    </location>
</feature>
<feature type="region of interest" description="Disordered" evidence="1">
    <location>
        <begin position="557"/>
        <end position="579"/>
    </location>
</feature>
<protein>
    <submittedName>
        <fullName evidence="2">Uncharacterized protein</fullName>
    </submittedName>
</protein>
<evidence type="ECO:0000313" key="3">
    <source>
        <dbReference type="Proteomes" id="UP001530315"/>
    </source>
</evidence>
<name>A0ABD3QW51_9STRA</name>
<gene>
    <name evidence="2" type="ORF">ACHAW5_004234</name>
</gene>
<feature type="compositionally biased region" description="Polar residues" evidence="1">
    <location>
        <begin position="92"/>
        <end position="105"/>
    </location>
</feature>
<feature type="region of interest" description="Disordered" evidence="1">
    <location>
        <begin position="1"/>
        <end position="29"/>
    </location>
</feature>
<keyword evidence="3" id="KW-1185">Reference proteome</keyword>
<comment type="caution">
    <text evidence="2">The sequence shown here is derived from an EMBL/GenBank/DDBJ whole genome shotgun (WGS) entry which is preliminary data.</text>
</comment>
<proteinExistence type="predicted"/>
<feature type="compositionally biased region" description="Basic and acidic residues" evidence="1">
    <location>
        <begin position="561"/>
        <end position="571"/>
    </location>
</feature>
<sequence length="579" mass="62360">MNASTLLSSPPRPSSIPAGDGHDGDHLNSQRRSHLTKFAFLLSSARGEGSDEPVVGFNHDVEMAACFSSRHLAGGGGPVITPPSISSSSLSMHQGKNGPTRQPQSAIRAGSPKKSLLDAVALNMSTPFFTTPDTVSSTAKTVLKNLVTAMEELMDSRLHRRYQLVRKRNFQFSDALSSPQPSRRPIQVATVITRFVLPNGRGDTTHCSTSMDDMVSTPLLFKATMHVKVFGEVSVIELTCPVTMSGKFDGHDGLLNAVNVCFDCVNLLQAIIGQARLVVKLAVTKAAALSVQIAKWYAAKKCGVQSMMSLMSLSLYSLLGSSASLNSLGTLDAPELKNLFTSFSSLSNANSNMSAKQKRVKAGKSVLRKSSYGYLRGYSRSDVNAILAKRNRLDNLPASTTANATFDLANGLSNNAVGVATNTASVVRFQSPTTSPNYNSQANHRLSQQSSASTLTCSSSQLPQALQIEVQTSQRPRQEESQQVTNGIIHAGLFSWLQNDSMLLTDAKIKEQNAADAEHERLQRDAPMPLRFFTAADDMGGGQRGLEMVSKSIFGGALEQQRQEREWEREPMAAGSGSE</sequence>